<dbReference type="InterPro" id="IPR052400">
    <property type="entry name" value="Zn2-C6_fungal_TF"/>
</dbReference>
<comment type="caution">
    <text evidence="3">The sequence shown here is derived from an EMBL/GenBank/DDBJ whole genome shotgun (WGS) entry which is preliminary data.</text>
</comment>
<accession>A0A8H4LHE1</accession>
<name>A0A8H4LHE1_9HYPO</name>
<reference evidence="3 4" key="1">
    <citation type="submission" date="2020-01" db="EMBL/GenBank/DDBJ databases">
        <title>Identification and distribution of gene clusters putatively required for synthesis of sphingolipid metabolism inhibitors in phylogenetically diverse species of the filamentous fungus Fusarium.</title>
        <authorList>
            <person name="Kim H.-S."/>
            <person name="Busman M."/>
            <person name="Brown D.W."/>
            <person name="Divon H."/>
            <person name="Uhlig S."/>
            <person name="Proctor R.H."/>
        </authorList>
    </citation>
    <scope>NUCLEOTIDE SEQUENCE [LARGE SCALE GENOMIC DNA]</scope>
    <source>
        <strain evidence="3 4">NRRL 20459</strain>
    </source>
</reference>
<dbReference type="AlphaFoldDB" id="A0A8H4LHE1"/>
<dbReference type="Proteomes" id="UP000554235">
    <property type="component" value="Unassembled WGS sequence"/>
</dbReference>
<evidence type="ECO:0000313" key="3">
    <source>
        <dbReference type="EMBL" id="KAF4469675.1"/>
    </source>
</evidence>
<dbReference type="EMBL" id="JAADYS010000446">
    <property type="protein sequence ID" value="KAF4469675.1"/>
    <property type="molecule type" value="Genomic_DNA"/>
</dbReference>
<dbReference type="InterPro" id="IPR036864">
    <property type="entry name" value="Zn2-C6_fun-type_DNA-bd_sf"/>
</dbReference>
<protein>
    <submittedName>
        <fullName evidence="3">C6 transcription factor</fullName>
    </submittedName>
</protein>
<evidence type="ECO:0000313" key="4">
    <source>
        <dbReference type="Proteomes" id="UP000554235"/>
    </source>
</evidence>
<dbReference type="GO" id="GO:0008270">
    <property type="term" value="F:zinc ion binding"/>
    <property type="evidence" value="ECO:0007669"/>
    <property type="project" value="InterPro"/>
</dbReference>
<feature type="region of interest" description="Disordered" evidence="2">
    <location>
        <begin position="24"/>
        <end position="48"/>
    </location>
</feature>
<dbReference type="OrthoDB" id="5295362at2759"/>
<proteinExistence type="predicted"/>
<dbReference type="PANTHER" id="PTHR47657">
    <property type="entry name" value="STEROL REGULATORY ELEMENT-BINDING PROTEIN ECM22"/>
    <property type="match status" value="1"/>
</dbReference>
<sequence length="547" mass="60662">MGASACDESKPKCSRCVDRNLTCEYPKSPRSKPSGSSPSQSDSFGSRLQSLTVPSPNYAHSNYGSTSSISPCISPIPPSLDLDLDLDLDLLQASSQQASTLNAVELELLSHHLTHTARAIAFDKQDLYALQVGFPNLAFRSKPVMSSILALAAVCKCHDMIMQPATRYQDKRQIRRLLVLADQHHREALRQTQAEIPYADSYDHVVANAPLMVLYASASHGVRIRLSRMAAEGDSPSTDFALTQSQWMSLIRAAHLAYTGLRNSQKGVEITLEPPESPLITSILSSNDHPVDVRDPLGEDGPTPQTKRLLLPIISATSSSALEKLRSRVQMIEAIEDMSFSSSDGAFDEFMGEAQPYNPDIRACFDALEALSNIIDDVFSTGRRSPSPITDPSSPDSNFPPSSQLSQVSPWLRKYLARVTFATPPKPWRRTIMWFLNQVPARFLDLVQGTLDHIPPSPGSQDLEGFFVEAQGFNVVHQVAMDIFAHWLVLVMLLDGVWWIDETGVWELGRTVDFMSSPSWHDGIGTKEEGWWPRSMYNIAKEIKMYT</sequence>
<feature type="compositionally biased region" description="Low complexity" evidence="2">
    <location>
        <begin position="26"/>
        <end position="47"/>
    </location>
</feature>
<evidence type="ECO:0000256" key="1">
    <source>
        <dbReference type="ARBA" id="ARBA00023242"/>
    </source>
</evidence>
<keyword evidence="4" id="KW-1185">Reference proteome</keyword>
<dbReference type="Gene3D" id="4.10.240.10">
    <property type="entry name" value="Zn(2)-C6 fungal-type DNA-binding domain"/>
    <property type="match status" value="1"/>
</dbReference>
<evidence type="ECO:0000256" key="2">
    <source>
        <dbReference type="SAM" id="MobiDB-lite"/>
    </source>
</evidence>
<dbReference type="InterPro" id="IPR001138">
    <property type="entry name" value="Zn2Cys6_DnaBD"/>
</dbReference>
<feature type="region of interest" description="Disordered" evidence="2">
    <location>
        <begin position="382"/>
        <end position="405"/>
    </location>
</feature>
<feature type="compositionally biased region" description="Low complexity" evidence="2">
    <location>
        <begin position="385"/>
        <end position="403"/>
    </location>
</feature>
<organism evidence="3 4">
    <name type="scientific">Fusarium albosuccineum</name>
    <dbReference type="NCBI Taxonomy" id="1237068"/>
    <lineage>
        <taxon>Eukaryota</taxon>
        <taxon>Fungi</taxon>
        <taxon>Dikarya</taxon>
        <taxon>Ascomycota</taxon>
        <taxon>Pezizomycotina</taxon>
        <taxon>Sordariomycetes</taxon>
        <taxon>Hypocreomycetidae</taxon>
        <taxon>Hypocreales</taxon>
        <taxon>Nectriaceae</taxon>
        <taxon>Fusarium</taxon>
        <taxon>Fusarium decemcellulare species complex</taxon>
    </lineage>
</organism>
<gene>
    <name evidence="3" type="ORF">FALBO_3413</name>
</gene>
<keyword evidence="1" id="KW-0539">Nucleus</keyword>
<dbReference type="CDD" id="cd00067">
    <property type="entry name" value="GAL4"/>
    <property type="match status" value="1"/>
</dbReference>
<dbReference type="GO" id="GO:0000981">
    <property type="term" value="F:DNA-binding transcription factor activity, RNA polymerase II-specific"/>
    <property type="evidence" value="ECO:0007669"/>
    <property type="project" value="InterPro"/>
</dbReference>
<dbReference type="PANTHER" id="PTHR47657:SF14">
    <property type="entry name" value="ZN(2)-C6 FUNGAL-TYPE DOMAIN-CONTAINING PROTEIN"/>
    <property type="match status" value="1"/>
</dbReference>